<organism evidence="1 2">
    <name type="scientific">Nonomuraea endophytica</name>
    <dbReference type="NCBI Taxonomy" id="714136"/>
    <lineage>
        <taxon>Bacteria</taxon>
        <taxon>Bacillati</taxon>
        <taxon>Actinomycetota</taxon>
        <taxon>Actinomycetes</taxon>
        <taxon>Streptosporangiales</taxon>
        <taxon>Streptosporangiaceae</taxon>
        <taxon>Nonomuraea</taxon>
    </lineage>
</organism>
<dbReference type="AlphaFoldDB" id="A0A7W8AHV0"/>
<accession>A0A7W8AHV0</accession>
<name>A0A7W8AHV0_9ACTN</name>
<proteinExistence type="predicted"/>
<sequence>MHAGDEFTPPRPDPALRRLDFLVGTWSLTGQFDSTGETGAELRGTATFRWLPGGFFLVHHWSRTFHLDGHLVQDIGYEFYDYIPETDAYRSHFFTNLGGYDETGNKYLGHFDGPELVLIGPVRTTSRPHPDGTITQHTDLPAGPGQWIPWLHTQLHRTG</sequence>
<evidence type="ECO:0008006" key="3">
    <source>
        <dbReference type="Google" id="ProtNLM"/>
    </source>
</evidence>
<gene>
    <name evidence="1" type="ORF">HNR40_010657</name>
</gene>
<reference evidence="1 2" key="1">
    <citation type="submission" date="2020-08" db="EMBL/GenBank/DDBJ databases">
        <title>Genomic Encyclopedia of Type Strains, Phase IV (KMG-IV): sequencing the most valuable type-strain genomes for metagenomic binning, comparative biology and taxonomic classification.</title>
        <authorList>
            <person name="Goeker M."/>
        </authorList>
    </citation>
    <scope>NUCLEOTIDE SEQUENCE [LARGE SCALE GENOMIC DNA]</scope>
    <source>
        <strain evidence="1 2">DSM 45385</strain>
    </source>
</reference>
<protein>
    <recommendedName>
        <fullName evidence="3">DUF1579 domain-containing protein</fullName>
    </recommendedName>
</protein>
<comment type="caution">
    <text evidence="1">The sequence shown here is derived from an EMBL/GenBank/DDBJ whole genome shotgun (WGS) entry which is preliminary data.</text>
</comment>
<keyword evidence="2" id="KW-1185">Reference proteome</keyword>
<dbReference type="Proteomes" id="UP000568380">
    <property type="component" value="Unassembled WGS sequence"/>
</dbReference>
<evidence type="ECO:0000313" key="1">
    <source>
        <dbReference type="EMBL" id="MBB5085143.1"/>
    </source>
</evidence>
<dbReference type="RefSeq" id="WP_184976329.1">
    <property type="nucleotide sequence ID" value="NZ_JACHIN010000032.1"/>
</dbReference>
<evidence type="ECO:0000313" key="2">
    <source>
        <dbReference type="Proteomes" id="UP000568380"/>
    </source>
</evidence>
<dbReference type="EMBL" id="JACHIN010000032">
    <property type="protein sequence ID" value="MBB5085143.1"/>
    <property type="molecule type" value="Genomic_DNA"/>
</dbReference>